<feature type="transmembrane region" description="Helical" evidence="1">
    <location>
        <begin position="297"/>
        <end position="322"/>
    </location>
</feature>
<feature type="transmembrane region" description="Helical" evidence="1">
    <location>
        <begin position="203"/>
        <end position="223"/>
    </location>
</feature>
<comment type="caution">
    <text evidence="2">The sequence shown here is derived from an EMBL/GenBank/DDBJ whole genome shotgun (WGS) entry which is preliminary data.</text>
</comment>
<feature type="transmembrane region" description="Helical" evidence="1">
    <location>
        <begin position="146"/>
        <end position="167"/>
    </location>
</feature>
<sequence>MLIHTGFGEALGNAYTALSHFPGIPIHYNTIRQCFEFRKTFANAATAIYLGIMATIMCADCLLSTSDKSPLWKFIELFWTCAFAMAAHFNWVFFSEPRTTIAMFNSFVGMEKRMARVGYTYTPDRQTKMAKTACSFLMRPIVLSTILWGVGSIFLPCQPINFFSIFMSQGFCNNSPIQTNFAITLFKFAVKTVLAIINGLTFYAAATSGICCAVQIIVGVMCIRYNIKVFGKLAESPEIRIHTVIGYYREIQILTGIFNSIHRSVLLHLLEAISLSQIFLGFISIRCGISLGAGLPIPIFLLLVCSILALQSVVVILVIYGLGSEAHTCSRKALQHVNSVRGFTRKAVGRRFIASCPCLKVDIGTRNFVEKDTSLNMVNFCTARIVDLLLLQ</sequence>
<evidence type="ECO:0000313" key="2">
    <source>
        <dbReference type="EMBL" id="CAL8140099.1"/>
    </source>
</evidence>
<protein>
    <recommendedName>
        <fullName evidence="4">Odorant receptor</fullName>
    </recommendedName>
</protein>
<evidence type="ECO:0000313" key="3">
    <source>
        <dbReference type="Proteomes" id="UP001642540"/>
    </source>
</evidence>
<keyword evidence="1" id="KW-0472">Membrane</keyword>
<organism evidence="2 3">
    <name type="scientific">Orchesella dallaii</name>
    <dbReference type="NCBI Taxonomy" id="48710"/>
    <lineage>
        <taxon>Eukaryota</taxon>
        <taxon>Metazoa</taxon>
        <taxon>Ecdysozoa</taxon>
        <taxon>Arthropoda</taxon>
        <taxon>Hexapoda</taxon>
        <taxon>Collembola</taxon>
        <taxon>Entomobryomorpha</taxon>
        <taxon>Entomobryoidea</taxon>
        <taxon>Orchesellidae</taxon>
        <taxon>Orchesellinae</taxon>
        <taxon>Orchesella</taxon>
    </lineage>
</organism>
<feature type="transmembrane region" description="Helical" evidence="1">
    <location>
        <begin position="74"/>
        <end position="94"/>
    </location>
</feature>
<accession>A0ABP1RZX6</accession>
<keyword evidence="1" id="KW-1133">Transmembrane helix</keyword>
<feature type="transmembrane region" description="Helical" evidence="1">
    <location>
        <begin position="265"/>
        <end position="285"/>
    </location>
</feature>
<evidence type="ECO:0000256" key="1">
    <source>
        <dbReference type="SAM" id="Phobius"/>
    </source>
</evidence>
<reference evidence="2 3" key="1">
    <citation type="submission" date="2024-08" db="EMBL/GenBank/DDBJ databases">
        <authorList>
            <person name="Cucini C."/>
            <person name="Frati F."/>
        </authorList>
    </citation>
    <scope>NUCLEOTIDE SEQUENCE [LARGE SCALE GENOMIC DNA]</scope>
</reference>
<dbReference type="Proteomes" id="UP001642540">
    <property type="component" value="Unassembled WGS sequence"/>
</dbReference>
<dbReference type="EMBL" id="CAXLJM020000133">
    <property type="protein sequence ID" value="CAL8140099.1"/>
    <property type="molecule type" value="Genomic_DNA"/>
</dbReference>
<evidence type="ECO:0008006" key="4">
    <source>
        <dbReference type="Google" id="ProtNLM"/>
    </source>
</evidence>
<gene>
    <name evidence="2" type="ORF">ODALV1_LOCUS28142</name>
</gene>
<keyword evidence="3" id="KW-1185">Reference proteome</keyword>
<keyword evidence="1" id="KW-0812">Transmembrane</keyword>
<name>A0ABP1RZX6_9HEXA</name>
<proteinExistence type="predicted"/>
<feature type="transmembrane region" description="Helical" evidence="1">
    <location>
        <begin position="41"/>
        <end position="62"/>
    </location>
</feature>